<dbReference type="EMBL" id="FOKY01000004">
    <property type="protein sequence ID" value="SFB78115.1"/>
    <property type="molecule type" value="Genomic_DNA"/>
</dbReference>
<evidence type="ECO:0000313" key="2">
    <source>
        <dbReference type="EMBL" id="SFB78115.1"/>
    </source>
</evidence>
<evidence type="ECO:0000313" key="3">
    <source>
        <dbReference type="Proteomes" id="UP000240042"/>
    </source>
</evidence>
<feature type="signal peptide" evidence="1">
    <location>
        <begin position="1"/>
        <end position="19"/>
    </location>
</feature>
<gene>
    <name evidence="2" type="ORF">SAMN02745150_00761</name>
</gene>
<evidence type="ECO:0008006" key="4">
    <source>
        <dbReference type="Google" id="ProtNLM"/>
    </source>
</evidence>
<protein>
    <recommendedName>
        <fullName evidence="4">Tetratricopeptide repeat-containing protein</fullName>
    </recommendedName>
</protein>
<accession>A0A1I1DT37</accession>
<reference evidence="3" key="1">
    <citation type="submission" date="2016-10" db="EMBL/GenBank/DDBJ databases">
        <authorList>
            <person name="Varghese N."/>
            <person name="Submissions S."/>
        </authorList>
    </citation>
    <scope>NUCLEOTIDE SEQUENCE [LARGE SCALE GENOMIC DNA]</scope>
    <source>
        <strain evidence="3">ATCC 43811</strain>
    </source>
</reference>
<dbReference type="STRING" id="34097.SAMN02745150_00761"/>
<keyword evidence="3" id="KW-1185">Reference proteome</keyword>
<dbReference type="Proteomes" id="UP000240042">
    <property type="component" value="Unassembled WGS sequence"/>
</dbReference>
<dbReference type="InterPro" id="IPR011990">
    <property type="entry name" value="TPR-like_helical_dom_sf"/>
</dbReference>
<sequence>MKKLFLLCLVLGLSSASFARLNPTISLMSPMDRHSLFVAMVESADAYQAAKHTKKAKEFYRAALEVYPIGDQAHVVAQKLGIDLDDEETFQQFLSTGDDAFKNKKYNTALAMYLMALELNQPLDLYKKIYQTYYALGDTERANFYQSILSNDMKNDIDNNMDDPSIIDADYTELAYESIADIDQPVPYNDHKKEELIQAFDDLI</sequence>
<dbReference type="RefSeq" id="WP_092318801.1">
    <property type="nucleotide sequence ID" value="NZ_FOKY01000004.1"/>
</dbReference>
<proteinExistence type="predicted"/>
<feature type="chain" id="PRO_5015174270" description="Tetratricopeptide repeat-containing protein" evidence="1">
    <location>
        <begin position="20"/>
        <end position="204"/>
    </location>
</feature>
<evidence type="ECO:0000256" key="1">
    <source>
        <dbReference type="SAM" id="SignalP"/>
    </source>
</evidence>
<keyword evidence="1" id="KW-0732">Signal</keyword>
<dbReference type="Gene3D" id="1.25.40.10">
    <property type="entry name" value="Tetratricopeptide repeat domain"/>
    <property type="match status" value="1"/>
</dbReference>
<dbReference type="AlphaFoldDB" id="A0A1I1DT37"/>
<name>A0A1I1DT37_BREAD</name>
<organism evidence="2 3">
    <name type="scientific">Brevinema andersonii</name>
    <dbReference type="NCBI Taxonomy" id="34097"/>
    <lineage>
        <taxon>Bacteria</taxon>
        <taxon>Pseudomonadati</taxon>
        <taxon>Spirochaetota</taxon>
        <taxon>Spirochaetia</taxon>
        <taxon>Brevinematales</taxon>
        <taxon>Brevinemataceae</taxon>
        <taxon>Brevinema</taxon>
    </lineage>
</organism>